<feature type="chain" id="PRO_5043892984" evidence="7">
    <location>
        <begin position="21"/>
        <end position="563"/>
    </location>
</feature>
<feature type="signal peptide" evidence="7">
    <location>
        <begin position="1"/>
        <end position="20"/>
    </location>
</feature>
<dbReference type="FunFam" id="3.10.105.10:FF:000001">
    <property type="entry name" value="Oligopeptide ABC transporter, oligopeptide-binding protein"/>
    <property type="match status" value="1"/>
</dbReference>
<dbReference type="Proteomes" id="UP000183090">
    <property type="component" value="Unassembled WGS sequence"/>
</dbReference>
<keyword evidence="3" id="KW-0813">Transport</keyword>
<dbReference type="PANTHER" id="PTHR30290:SF10">
    <property type="entry name" value="PERIPLASMIC OLIGOPEPTIDE-BINDING PROTEIN-RELATED"/>
    <property type="match status" value="1"/>
</dbReference>
<organism evidence="10 12">
    <name type="scientific">Salinicoccus halodurans</name>
    <dbReference type="NCBI Taxonomy" id="407035"/>
    <lineage>
        <taxon>Bacteria</taxon>
        <taxon>Bacillati</taxon>
        <taxon>Bacillota</taxon>
        <taxon>Bacilli</taxon>
        <taxon>Bacillales</taxon>
        <taxon>Staphylococcaceae</taxon>
        <taxon>Salinicoccus</taxon>
    </lineage>
</organism>
<evidence type="ECO:0000313" key="11">
    <source>
        <dbReference type="Proteomes" id="UP000034029"/>
    </source>
</evidence>
<dbReference type="GO" id="GO:0015833">
    <property type="term" value="P:peptide transport"/>
    <property type="evidence" value="ECO:0007669"/>
    <property type="project" value="UniProtKB-KW"/>
</dbReference>
<dbReference type="InterPro" id="IPR039424">
    <property type="entry name" value="SBP_5"/>
</dbReference>
<protein>
    <submittedName>
        <fullName evidence="10">Oligopeptide transport system substrate-binding protein</fullName>
    </submittedName>
</protein>
<dbReference type="Gene3D" id="3.90.76.10">
    <property type="entry name" value="Dipeptide-binding Protein, Domain 1"/>
    <property type="match status" value="1"/>
</dbReference>
<dbReference type="GO" id="GO:1904680">
    <property type="term" value="F:peptide transmembrane transporter activity"/>
    <property type="evidence" value="ECO:0007669"/>
    <property type="project" value="TreeGrafter"/>
</dbReference>
<dbReference type="KEGG" id="shv:AAT16_12655"/>
<evidence type="ECO:0000256" key="5">
    <source>
        <dbReference type="ARBA" id="ARBA00022856"/>
    </source>
</evidence>
<evidence type="ECO:0000256" key="3">
    <source>
        <dbReference type="ARBA" id="ARBA00022448"/>
    </source>
</evidence>
<sequence>MNRKRWLMLLMLISLVSLLAACYGGGGSDSSGGSAESDESSEGSETGESEGGTLHMATPGELPTVQTNGNLDGLSQTVMLNIYEGLFRLDENNELSAGMAEDYEMTENEDGSVTYTFNIREDAEWSNGTPVTAHDFVYGWKRALDPETFSPHAYLMAPITNANEIQDPEHELYGQVDELGVEATDDKTLVVELNNNVPYFLELLANPVMFPQNEEFIASQGDDYGLEPENVISNGPFFLDTWTHDQGWVLSKNEDYWDSENVSLDAVDYRVAKDASTEVNLYETGDIDVANLTSEFVDMYAEDEAYTTNINTEVYFVRFNLQNEFLANDNIRKALDMSYDKAEAAESILKNGSIPAYFLVPEDFVSNEQGEGFREKHGNFNMTDIEEAQKLWEQGLEELGTDSITLELLSYDDDQRKAMAEYMKNQWENNLPGLTVAINQQPNKQKLDLEGKQDYDMSFSGWRNDISDPVEFLNVHLSDGPYNWQDFANEEYDELVKKAQTDFSDLDQRFADMQEAERILIEQETAISPIYQSANARLINPSVNNFVAHPDNTFSFKWVTMEE</sequence>
<accession>A0A0F7HP59</accession>
<dbReference type="InterPro" id="IPR000914">
    <property type="entry name" value="SBP_5_dom"/>
</dbReference>
<evidence type="ECO:0000256" key="1">
    <source>
        <dbReference type="ARBA" id="ARBA00004196"/>
    </source>
</evidence>
<dbReference type="Pfam" id="PF00496">
    <property type="entry name" value="SBP_bac_5"/>
    <property type="match status" value="1"/>
</dbReference>
<dbReference type="GO" id="GO:0043190">
    <property type="term" value="C:ATP-binding cassette (ABC) transporter complex"/>
    <property type="evidence" value="ECO:0007669"/>
    <property type="project" value="InterPro"/>
</dbReference>
<reference evidence="11" key="2">
    <citation type="submission" date="2015-04" db="EMBL/GenBank/DDBJ databases">
        <title>Complete genome sequence of Salinicoccus halodurans strain H3B36, isolated from the Qaidam basin of China.</title>
        <authorList>
            <person name="Ma Y."/>
            <person name="Jiang K."/>
            <person name="Xue Y."/>
        </authorList>
    </citation>
    <scope>NUCLEOTIDE SEQUENCE [LARGE SCALE GENOMIC DNA]</scope>
    <source>
        <strain evidence="11">H3B36</strain>
    </source>
</reference>
<dbReference type="Gene3D" id="3.10.105.10">
    <property type="entry name" value="Dipeptide-binding Protein, Domain 3"/>
    <property type="match status" value="1"/>
</dbReference>
<dbReference type="EMBL" id="CP011366">
    <property type="protein sequence ID" value="AKG74961.1"/>
    <property type="molecule type" value="Genomic_DNA"/>
</dbReference>
<dbReference type="Proteomes" id="UP000034029">
    <property type="component" value="Chromosome"/>
</dbReference>
<evidence type="ECO:0000313" key="9">
    <source>
        <dbReference type="EMBL" id="AKG74961.1"/>
    </source>
</evidence>
<comment type="similarity">
    <text evidence="2">Belongs to the bacterial solute-binding protein 5 family.</text>
</comment>
<feature type="domain" description="Solute-binding protein family 5" evidence="8">
    <location>
        <begin position="95"/>
        <end position="482"/>
    </location>
</feature>
<gene>
    <name evidence="9" type="ORF">AAT16_12655</name>
    <name evidence="10" type="ORF">SAMN05216235_1100</name>
</gene>
<keyword evidence="5" id="KW-0571">Peptide transport</keyword>
<comment type="subcellular location">
    <subcellularLocation>
        <location evidence="1">Cell envelope</location>
    </subcellularLocation>
</comment>
<keyword evidence="5" id="KW-0653">Protein transport</keyword>
<keyword evidence="11" id="KW-1185">Reference proteome</keyword>
<dbReference type="GO" id="GO:0030288">
    <property type="term" value="C:outer membrane-bounded periplasmic space"/>
    <property type="evidence" value="ECO:0007669"/>
    <property type="project" value="UniProtKB-ARBA"/>
</dbReference>
<evidence type="ECO:0000256" key="2">
    <source>
        <dbReference type="ARBA" id="ARBA00005695"/>
    </source>
</evidence>
<dbReference type="InterPro" id="IPR030678">
    <property type="entry name" value="Peptide/Ni-bd"/>
</dbReference>
<dbReference type="FunFam" id="3.90.76.10:FF:000001">
    <property type="entry name" value="Oligopeptide ABC transporter substrate-binding protein"/>
    <property type="match status" value="1"/>
</dbReference>
<dbReference type="Gene3D" id="3.40.190.10">
    <property type="entry name" value="Periplasmic binding protein-like II"/>
    <property type="match status" value="1"/>
</dbReference>
<evidence type="ECO:0000256" key="4">
    <source>
        <dbReference type="ARBA" id="ARBA00022729"/>
    </source>
</evidence>
<name>A0A0F7HP59_9STAP</name>
<proteinExistence type="inferred from homology"/>
<dbReference type="CDD" id="cd08504">
    <property type="entry name" value="PBP2_OppA"/>
    <property type="match status" value="1"/>
</dbReference>
<dbReference type="PANTHER" id="PTHR30290">
    <property type="entry name" value="PERIPLASMIC BINDING COMPONENT OF ABC TRANSPORTER"/>
    <property type="match status" value="1"/>
</dbReference>
<feature type="region of interest" description="Disordered" evidence="6">
    <location>
        <begin position="27"/>
        <end position="70"/>
    </location>
</feature>
<reference evidence="10 12" key="3">
    <citation type="submission" date="2016-10" db="EMBL/GenBank/DDBJ databases">
        <authorList>
            <person name="Varghese N."/>
            <person name="Submissions S."/>
        </authorList>
    </citation>
    <scope>NUCLEOTIDE SEQUENCE [LARGE SCALE GENOMIC DNA]</scope>
    <source>
        <strain evidence="10 12">CGMCC 1.6501</strain>
    </source>
</reference>
<dbReference type="AlphaFoldDB" id="A0A0F7HP59"/>
<reference evidence="9 11" key="1">
    <citation type="journal article" date="2015" name="Int. J. Syst. Evol. Microbiol.">
        <title>Complete genome sequence of Salinicoccus halodurans H3B36, isolated from the Qaidam Basin in China.</title>
        <authorList>
            <person name="Jiang K."/>
            <person name="Xue Y."/>
            <person name="Ma Y."/>
        </authorList>
    </citation>
    <scope>NUCLEOTIDE SEQUENCE [LARGE SCALE GENOMIC DNA]</scope>
    <source>
        <strain evidence="9 11">H3B36</strain>
    </source>
</reference>
<feature type="compositionally biased region" description="Acidic residues" evidence="6">
    <location>
        <begin position="36"/>
        <end position="48"/>
    </location>
</feature>
<keyword evidence="4 7" id="KW-0732">Signal</keyword>
<dbReference type="EMBL" id="FOTB01000002">
    <property type="protein sequence ID" value="SFK67717.1"/>
    <property type="molecule type" value="Genomic_DNA"/>
</dbReference>
<dbReference type="OrthoDB" id="9801912at2"/>
<dbReference type="RefSeq" id="WP_046791138.1">
    <property type="nucleotide sequence ID" value="NZ_CP011366.1"/>
</dbReference>
<evidence type="ECO:0000256" key="6">
    <source>
        <dbReference type="SAM" id="MobiDB-lite"/>
    </source>
</evidence>
<evidence type="ECO:0000259" key="8">
    <source>
        <dbReference type="Pfam" id="PF00496"/>
    </source>
</evidence>
<dbReference type="PROSITE" id="PS51257">
    <property type="entry name" value="PROKAR_LIPOPROTEIN"/>
    <property type="match status" value="1"/>
</dbReference>
<dbReference type="PIRSF" id="PIRSF002741">
    <property type="entry name" value="MppA"/>
    <property type="match status" value="1"/>
</dbReference>
<evidence type="ECO:0000256" key="7">
    <source>
        <dbReference type="SAM" id="SignalP"/>
    </source>
</evidence>
<dbReference type="SUPFAM" id="SSF53850">
    <property type="entry name" value="Periplasmic binding protein-like II"/>
    <property type="match status" value="1"/>
</dbReference>
<evidence type="ECO:0000313" key="10">
    <source>
        <dbReference type="EMBL" id="SFK67717.1"/>
    </source>
</evidence>
<evidence type="ECO:0000313" key="12">
    <source>
        <dbReference type="Proteomes" id="UP000183090"/>
    </source>
</evidence>